<gene>
    <name evidence="2" type="ORF">ACJMK2_043175</name>
</gene>
<reference evidence="2 3" key="1">
    <citation type="submission" date="2024-11" db="EMBL/GenBank/DDBJ databases">
        <title>Chromosome-level genome assembly of the freshwater bivalve Anodonta woodiana.</title>
        <authorList>
            <person name="Chen X."/>
        </authorList>
    </citation>
    <scope>NUCLEOTIDE SEQUENCE [LARGE SCALE GENOMIC DNA]</scope>
    <source>
        <strain evidence="2">MN2024</strain>
        <tissue evidence="2">Gills</tissue>
    </source>
</reference>
<dbReference type="PANTHER" id="PTHR23279:SF36">
    <property type="entry name" value="DEFECTIVE PROBOSCIS EXTENSION RESPONSE 9, ISOFORM A"/>
    <property type="match status" value="1"/>
</dbReference>
<evidence type="ECO:0000313" key="2">
    <source>
        <dbReference type="EMBL" id="KAL3865825.1"/>
    </source>
</evidence>
<dbReference type="AlphaFoldDB" id="A0ABD3VZP8"/>
<dbReference type="SMART" id="SM00408">
    <property type="entry name" value="IGc2"/>
    <property type="match status" value="2"/>
</dbReference>
<proteinExistence type="predicted"/>
<dbReference type="InterPro" id="IPR007110">
    <property type="entry name" value="Ig-like_dom"/>
</dbReference>
<evidence type="ECO:0000313" key="3">
    <source>
        <dbReference type="Proteomes" id="UP001634394"/>
    </source>
</evidence>
<dbReference type="EMBL" id="JBJQND010000009">
    <property type="protein sequence ID" value="KAL3865825.1"/>
    <property type="molecule type" value="Genomic_DNA"/>
</dbReference>
<name>A0ABD3VZP8_SINWO</name>
<dbReference type="SMART" id="SM00409">
    <property type="entry name" value="IG"/>
    <property type="match status" value="2"/>
</dbReference>
<evidence type="ECO:0000259" key="1">
    <source>
        <dbReference type="PROSITE" id="PS50835"/>
    </source>
</evidence>
<dbReference type="Gene3D" id="2.60.40.10">
    <property type="entry name" value="Immunoglobulins"/>
    <property type="match status" value="2"/>
</dbReference>
<feature type="domain" description="Ig-like" evidence="1">
    <location>
        <begin position="109"/>
        <end position="193"/>
    </location>
</feature>
<feature type="domain" description="Ig-like" evidence="1">
    <location>
        <begin position="7"/>
        <end position="85"/>
    </location>
</feature>
<protein>
    <recommendedName>
        <fullName evidence="1">Ig-like domain-containing protein</fullName>
    </recommendedName>
</protein>
<dbReference type="Pfam" id="PF07686">
    <property type="entry name" value="V-set"/>
    <property type="match status" value="1"/>
</dbReference>
<dbReference type="InterPro" id="IPR013106">
    <property type="entry name" value="Ig_V-set"/>
</dbReference>
<dbReference type="SUPFAM" id="SSF48726">
    <property type="entry name" value="Immunoglobulin"/>
    <property type="match status" value="2"/>
</dbReference>
<dbReference type="PROSITE" id="PS50835">
    <property type="entry name" value="IG_LIKE"/>
    <property type="match status" value="2"/>
</dbReference>
<keyword evidence="3" id="KW-1185">Reference proteome</keyword>
<feature type="non-terminal residue" evidence="2">
    <location>
        <position position="1"/>
    </location>
</feature>
<sequence length="196" mass="22068">AGGGKVPWFHATPTNVTFVKGDKAVLQCIVENLGTRTIDRFHIHHEQTNKEWDLIIKNVQVHDSGVYECQVSSKDKMFRRNVTLTVLVGYAIRVKWNKRDIMISGNHFVEKGTAIYLTCNASTSDYPAGDVDWFKDGNIINTSGNGRLEIKQDISYKAKTIFSVLTINKATMEDSGTYVCRTSDLLTTRHKVDVLN</sequence>
<dbReference type="PANTHER" id="PTHR23279">
    <property type="entry name" value="DEFECTIVE PROBOSCIS EXTENSION RESPONSE DPR -RELATED"/>
    <property type="match status" value="1"/>
</dbReference>
<dbReference type="InterPro" id="IPR037448">
    <property type="entry name" value="Zig-8"/>
</dbReference>
<dbReference type="InterPro" id="IPR036179">
    <property type="entry name" value="Ig-like_dom_sf"/>
</dbReference>
<dbReference type="InterPro" id="IPR013151">
    <property type="entry name" value="Immunoglobulin_dom"/>
</dbReference>
<dbReference type="InterPro" id="IPR003599">
    <property type="entry name" value="Ig_sub"/>
</dbReference>
<dbReference type="Pfam" id="PF00047">
    <property type="entry name" value="ig"/>
    <property type="match status" value="1"/>
</dbReference>
<comment type="caution">
    <text evidence="2">The sequence shown here is derived from an EMBL/GenBank/DDBJ whole genome shotgun (WGS) entry which is preliminary data.</text>
</comment>
<organism evidence="2 3">
    <name type="scientific">Sinanodonta woodiana</name>
    <name type="common">Chinese pond mussel</name>
    <name type="synonym">Anodonta woodiana</name>
    <dbReference type="NCBI Taxonomy" id="1069815"/>
    <lineage>
        <taxon>Eukaryota</taxon>
        <taxon>Metazoa</taxon>
        <taxon>Spiralia</taxon>
        <taxon>Lophotrochozoa</taxon>
        <taxon>Mollusca</taxon>
        <taxon>Bivalvia</taxon>
        <taxon>Autobranchia</taxon>
        <taxon>Heteroconchia</taxon>
        <taxon>Palaeoheterodonta</taxon>
        <taxon>Unionida</taxon>
        <taxon>Unionoidea</taxon>
        <taxon>Unionidae</taxon>
        <taxon>Unioninae</taxon>
        <taxon>Sinanodonta</taxon>
    </lineage>
</organism>
<accession>A0ABD3VZP8</accession>
<feature type="non-terminal residue" evidence="2">
    <location>
        <position position="196"/>
    </location>
</feature>
<dbReference type="InterPro" id="IPR013783">
    <property type="entry name" value="Ig-like_fold"/>
</dbReference>
<dbReference type="InterPro" id="IPR003598">
    <property type="entry name" value="Ig_sub2"/>
</dbReference>
<dbReference type="Proteomes" id="UP001634394">
    <property type="component" value="Unassembled WGS sequence"/>
</dbReference>